<dbReference type="EMBL" id="CAVMBE010000026">
    <property type="protein sequence ID" value="CAK4019644.1"/>
    <property type="molecule type" value="Genomic_DNA"/>
</dbReference>
<reference evidence="2" key="1">
    <citation type="submission" date="2023-11" db="EMBL/GenBank/DDBJ databases">
        <authorList>
            <person name="Alioto T."/>
            <person name="Alioto T."/>
            <person name="Gomez Garrido J."/>
        </authorList>
    </citation>
    <scope>NUCLEOTIDE SEQUENCE</scope>
</reference>
<comment type="caution">
    <text evidence="2">The sequence shown here is derived from an EMBL/GenBank/DDBJ whole genome shotgun (WGS) entry which is preliminary data.</text>
</comment>
<sequence length="544" mass="59327">METFFSDNMFGGEATSVFPSPPSEGDTVISRMEAPIEKVKTVKNPTTPAQRSRRTDGRRVSEQDQNTIVKMERMYHDALWRALEIGVDLSYHPLIDWPDSRHGPWRKRMIRELEEGLKHITSMAREFERGLERGGHPDVISHEDSPWTERKPFGSWTRARWHEWYNSIALRNHGKAWQKTKQSPASSMSSSSRDNATPPHFVNADLDVFGGSAPSGIQEARASGNGDYSSRSVQDSQEHLVAYLNNGPRGLFLVDVDGSTIGYLKDGAFVQNGAVVASMRRGSSAQHLLNLHGAHVGSFKLGQQGPAFYGPVGVTIERDTSGSATLSRGFSLDYGRVDDPVRSAIPHQTTGSSCPVPSTSNSDPRNDPDTMSYPTVLDNDGVPAREQTDTDPPNVAPSETNDPACQIDDQCHDTLQNSANIIGCDSNASVDNGSATKPLPYGKSNLSVADGAGDQYQVAANSTSPSDITRNCHLPLAAGDTQYLVNGRSYTNEEIMSMSQPDFNQWLESWHPRLISGSSTQLGEAGNPSGNADPLEDLLNIENS</sequence>
<accession>A0AAI8YZ92</accession>
<feature type="compositionally biased region" description="Basic and acidic residues" evidence="1">
    <location>
        <begin position="53"/>
        <end position="62"/>
    </location>
</feature>
<dbReference type="AlphaFoldDB" id="A0AAI8YZ92"/>
<proteinExistence type="predicted"/>
<feature type="region of interest" description="Disordered" evidence="1">
    <location>
        <begin position="175"/>
        <end position="197"/>
    </location>
</feature>
<evidence type="ECO:0000313" key="3">
    <source>
        <dbReference type="Proteomes" id="UP001296104"/>
    </source>
</evidence>
<keyword evidence="3" id="KW-1185">Reference proteome</keyword>
<name>A0AAI8YZ92_9PEZI</name>
<feature type="compositionally biased region" description="Polar residues" evidence="1">
    <location>
        <begin position="346"/>
        <end position="363"/>
    </location>
</feature>
<protein>
    <submittedName>
        <fullName evidence="2">Uncharacterized protein</fullName>
    </submittedName>
</protein>
<organism evidence="2 3">
    <name type="scientific">Lecanosticta acicola</name>
    <dbReference type="NCBI Taxonomy" id="111012"/>
    <lineage>
        <taxon>Eukaryota</taxon>
        <taxon>Fungi</taxon>
        <taxon>Dikarya</taxon>
        <taxon>Ascomycota</taxon>
        <taxon>Pezizomycotina</taxon>
        <taxon>Dothideomycetes</taxon>
        <taxon>Dothideomycetidae</taxon>
        <taxon>Mycosphaerellales</taxon>
        <taxon>Mycosphaerellaceae</taxon>
        <taxon>Lecanosticta</taxon>
    </lineage>
</organism>
<evidence type="ECO:0000313" key="2">
    <source>
        <dbReference type="EMBL" id="CAK4019644.1"/>
    </source>
</evidence>
<feature type="compositionally biased region" description="Low complexity" evidence="1">
    <location>
        <begin position="183"/>
        <end position="192"/>
    </location>
</feature>
<dbReference type="Proteomes" id="UP001296104">
    <property type="component" value="Unassembled WGS sequence"/>
</dbReference>
<gene>
    <name evidence="2" type="ORF">LECACI_7A004705</name>
</gene>
<feature type="region of interest" description="Disordered" evidence="1">
    <location>
        <begin position="339"/>
        <end position="406"/>
    </location>
</feature>
<evidence type="ECO:0000256" key="1">
    <source>
        <dbReference type="SAM" id="MobiDB-lite"/>
    </source>
</evidence>
<feature type="region of interest" description="Disordered" evidence="1">
    <location>
        <begin position="41"/>
        <end position="63"/>
    </location>
</feature>
<feature type="region of interest" description="Disordered" evidence="1">
    <location>
        <begin position="517"/>
        <end position="544"/>
    </location>
</feature>